<protein>
    <recommendedName>
        <fullName evidence="3">Peptidase S51 dipeptidase E</fullName>
    </recommendedName>
</protein>
<keyword evidence="2" id="KW-1185">Reference proteome</keyword>
<evidence type="ECO:0000313" key="2">
    <source>
        <dbReference type="Proteomes" id="UP001549098"/>
    </source>
</evidence>
<accession>A0ABV2FCK9</accession>
<dbReference type="EMBL" id="JBEPLV010000008">
    <property type="protein sequence ID" value="MET3549498.1"/>
    <property type="molecule type" value="Genomic_DNA"/>
</dbReference>
<name>A0ABV2FCK9_9BACL</name>
<evidence type="ECO:0008006" key="3">
    <source>
        <dbReference type="Google" id="ProtNLM"/>
    </source>
</evidence>
<proteinExistence type="predicted"/>
<organism evidence="1 2">
    <name type="scientific">Paenibacillus favisporus</name>
    <dbReference type="NCBI Taxonomy" id="221028"/>
    <lineage>
        <taxon>Bacteria</taxon>
        <taxon>Bacillati</taxon>
        <taxon>Bacillota</taxon>
        <taxon>Bacilli</taxon>
        <taxon>Bacillales</taxon>
        <taxon>Paenibacillaceae</taxon>
        <taxon>Paenibacillus</taxon>
    </lineage>
</organism>
<dbReference type="Proteomes" id="UP001549098">
    <property type="component" value="Unassembled WGS sequence"/>
</dbReference>
<gene>
    <name evidence="1" type="ORF">ABID47_006135</name>
</gene>
<sequence>MAPNIGEFFVGWTPPNGGDETLSLVDFAIFPHLDHEILPENNMAGAERWAAGMQVPAYAIDDQTAIKVIDGAVEVVSEGHWKFFSW</sequence>
<dbReference type="Gene3D" id="3.40.50.880">
    <property type="match status" value="1"/>
</dbReference>
<reference evidence="1 2" key="1">
    <citation type="submission" date="2024-06" db="EMBL/GenBank/DDBJ databases">
        <title>Genomic Encyclopedia of Type Strains, Phase IV (KMG-IV): sequencing the most valuable type-strain genomes for metagenomic binning, comparative biology and taxonomic classification.</title>
        <authorList>
            <person name="Goeker M."/>
        </authorList>
    </citation>
    <scope>NUCLEOTIDE SEQUENCE [LARGE SCALE GENOMIC DNA]</scope>
    <source>
        <strain evidence="1 2">DSM 17253</strain>
    </source>
</reference>
<comment type="caution">
    <text evidence="1">The sequence shown here is derived from an EMBL/GenBank/DDBJ whole genome shotgun (WGS) entry which is preliminary data.</text>
</comment>
<dbReference type="InterPro" id="IPR029062">
    <property type="entry name" value="Class_I_gatase-like"/>
</dbReference>
<evidence type="ECO:0000313" key="1">
    <source>
        <dbReference type="EMBL" id="MET3549498.1"/>
    </source>
</evidence>